<protein>
    <submittedName>
        <fullName evidence="1">Uncharacterized protein</fullName>
    </submittedName>
</protein>
<gene>
    <name evidence="1" type="ORF">G5C33_09550</name>
</gene>
<dbReference type="KEGG" id="spzr:G5C33_09550"/>
<sequence length="121" mass="12899">METRIISVREEAGFEGSFALFYNNVRVDITGWSFALELRRQAGTAADIDLGDAADVTADGMWPIDAADGEYSIRIAPATLAGVADTTGDFTLHGVLYATEPADTVHAIEAYQFNVEKGPGA</sequence>
<dbReference type="RefSeq" id="WP_165327000.1">
    <property type="nucleotide sequence ID" value="NZ_CP049109.1"/>
</dbReference>
<dbReference type="EMBL" id="CP049109">
    <property type="protein sequence ID" value="QIG79996.1"/>
    <property type="molecule type" value="Genomic_DNA"/>
</dbReference>
<organism evidence="1 2">
    <name type="scientific">Stakelama tenebrarum</name>
    <dbReference type="NCBI Taxonomy" id="2711215"/>
    <lineage>
        <taxon>Bacteria</taxon>
        <taxon>Pseudomonadati</taxon>
        <taxon>Pseudomonadota</taxon>
        <taxon>Alphaproteobacteria</taxon>
        <taxon>Sphingomonadales</taxon>
        <taxon>Sphingomonadaceae</taxon>
        <taxon>Stakelama</taxon>
    </lineage>
</organism>
<keyword evidence="2" id="KW-1185">Reference proteome</keyword>
<reference evidence="1 2" key="1">
    <citation type="submission" date="2020-02" db="EMBL/GenBank/DDBJ databases">
        <authorList>
            <person name="Zheng R.K."/>
            <person name="Sun C.M."/>
        </authorList>
    </citation>
    <scope>NUCLEOTIDE SEQUENCE [LARGE SCALE GENOMIC DNA]</scope>
    <source>
        <strain evidence="2">zrk23</strain>
    </source>
</reference>
<dbReference type="Proteomes" id="UP000501568">
    <property type="component" value="Chromosome"/>
</dbReference>
<proteinExistence type="predicted"/>
<name>A0A6G6Y5Z0_9SPHN</name>
<accession>A0A6G6Y5Z0</accession>
<evidence type="ECO:0000313" key="2">
    <source>
        <dbReference type="Proteomes" id="UP000501568"/>
    </source>
</evidence>
<evidence type="ECO:0000313" key="1">
    <source>
        <dbReference type="EMBL" id="QIG79996.1"/>
    </source>
</evidence>
<dbReference type="AlphaFoldDB" id="A0A6G6Y5Z0"/>